<dbReference type="GO" id="GO:0016972">
    <property type="term" value="F:thiol oxidase activity"/>
    <property type="evidence" value="ECO:0007669"/>
    <property type="project" value="InterPro"/>
</dbReference>
<protein>
    <submittedName>
        <fullName evidence="1">Uncharacterized protein</fullName>
    </submittedName>
</protein>
<accession>A0A433CHA1</accession>
<name>A0A433CHA1_9FUNG</name>
<dbReference type="PANTHER" id="PTHR12613">
    <property type="entry name" value="ERO1-RELATED"/>
    <property type="match status" value="1"/>
</dbReference>
<sequence length="118" mass="13243">MRLQRPRLLREGVYVNLLENPERFTGYAGASSARVWKSVYEENCFNIVHKMTQDCPTCSIMADAGAPGLANGKAFAPVPTNRKDLPRLLGYLAEDQDGGTKDSEEVCLEKRVYYRLIS</sequence>
<dbReference type="Proteomes" id="UP000268093">
    <property type="component" value="Unassembled WGS sequence"/>
</dbReference>
<dbReference type="InterPro" id="IPR007266">
    <property type="entry name" value="Ero1"/>
</dbReference>
<organism evidence="1 2">
    <name type="scientific">Jimgerdemannia flammicorona</name>
    <dbReference type="NCBI Taxonomy" id="994334"/>
    <lineage>
        <taxon>Eukaryota</taxon>
        <taxon>Fungi</taxon>
        <taxon>Fungi incertae sedis</taxon>
        <taxon>Mucoromycota</taxon>
        <taxon>Mucoromycotina</taxon>
        <taxon>Endogonomycetes</taxon>
        <taxon>Endogonales</taxon>
        <taxon>Endogonaceae</taxon>
        <taxon>Jimgerdemannia</taxon>
    </lineage>
</organism>
<evidence type="ECO:0000313" key="2">
    <source>
        <dbReference type="Proteomes" id="UP000268093"/>
    </source>
</evidence>
<dbReference type="InterPro" id="IPR037192">
    <property type="entry name" value="ERO1-like_sf"/>
</dbReference>
<reference evidence="1 2" key="1">
    <citation type="journal article" date="2018" name="New Phytol.">
        <title>Phylogenomics of Endogonaceae and evolution of mycorrhizas within Mucoromycota.</title>
        <authorList>
            <person name="Chang Y."/>
            <person name="Desiro A."/>
            <person name="Na H."/>
            <person name="Sandor L."/>
            <person name="Lipzen A."/>
            <person name="Clum A."/>
            <person name="Barry K."/>
            <person name="Grigoriev I.V."/>
            <person name="Martin F.M."/>
            <person name="Stajich J.E."/>
            <person name="Smith M.E."/>
            <person name="Bonito G."/>
            <person name="Spatafora J.W."/>
        </authorList>
    </citation>
    <scope>NUCLEOTIDE SEQUENCE [LARGE SCALE GENOMIC DNA]</scope>
    <source>
        <strain evidence="1 2">GMNB39</strain>
    </source>
</reference>
<comment type="caution">
    <text evidence="1">The sequence shown here is derived from an EMBL/GenBank/DDBJ whole genome shotgun (WGS) entry which is preliminary data.</text>
</comment>
<gene>
    <name evidence="1" type="ORF">BC936DRAFT_138432</name>
</gene>
<keyword evidence="2" id="KW-1185">Reference proteome</keyword>
<dbReference type="GO" id="GO:0005789">
    <property type="term" value="C:endoplasmic reticulum membrane"/>
    <property type="evidence" value="ECO:0007669"/>
    <property type="project" value="UniProtKB-SubCell"/>
</dbReference>
<dbReference type="GO" id="GO:0071949">
    <property type="term" value="F:FAD binding"/>
    <property type="evidence" value="ECO:0007669"/>
    <property type="project" value="InterPro"/>
</dbReference>
<dbReference type="Pfam" id="PF04137">
    <property type="entry name" value="ERO1"/>
    <property type="match status" value="1"/>
</dbReference>
<proteinExistence type="predicted"/>
<dbReference type="EMBL" id="RBNI01013073">
    <property type="protein sequence ID" value="RUP37946.1"/>
    <property type="molecule type" value="Genomic_DNA"/>
</dbReference>
<dbReference type="GO" id="GO:0015035">
    <property type="term" value="F:protein-disulfide reductase activity"/>
    <property type="evidence" value="ECO:0007669"/>
    <property type="project" value="InterPro"/>
</dbReference>
<dbReference type="OrthoDB" id="269384at2759"/>
<dbReference type="GO" id="GO:0034975">
    <property type="term" value="P:protein folding in endoplasmic reticulum"/>
    <property type="evidence" value="ECO:0007669"/>
    <property type="project" value="InterPro"/>
</dbReference>
<dbReference type="SUPFAM" id="SSF110019">
    <property type="entry name" value="ERO1-like"/>
    <property type="match status" value="1"/>
</dbReference>
<dbReference type="PANTHER" id="PTHR12613:SF0">
    <property type="entry name" value="ERO1-LIKE PROTEIN"/>
    <property type="match status" value="1"/>
</dbReference>
<feature type="non-terminal residue" evidence="1">
    <location>
        <position position="118"/>
    </location>
</feature>
<evidence type="ECO:0000313" key="1">
    <source>
        <dbReference type="EMBL" id="RUP37946.1"/>
    </source>
</evidence>